<dbReference type="GO" id="GO:0000030">
    <property type="term" value="F:mannosyltransferase activity"/>
    <property type="evidence" value="ECO:0007669"/>
    <property type="project" value="InterPro"/>
</dbReference>
<evidence type="ECO:0000256" key="7">
    <source>
        <dbReference type="ARBA" id="ARBA00023136"/>
    </source>
</evidence>
<proteinExistence type="predicted"/>
<dbReference type="GO" id="GO:0008610">
    <property type="term" value="P:lipid biosynthetic process"/>
    <property type="evidence" value="ECO:0007669"/>
    <property type="project" value="UniProtKB-ARBA"/>
</dbReference>
<gene>
    <name evidence="10" type="ORF">MNBD_NITROSPIRAE01-1514</name>
</gene>
<evidence type="ECO:0000313" key="10">
    <source>
        <dbReference type="EMBL" id="VAX32863.1"/>
    </source>
</evidence>
<dbReference type="InterPro" id="IPR003342">
    <property type="entry name" value="ArnT-like_N"/>
</dbReference>
<dbReference type="PANTHER" id="PTHR33908:SF3">
    <property type="entry name" value="UNDECAPRENYL PHOSPHATE-ALPHA-4-AMINO-4-DEOXY-L-ARABINOSE ARABINOSYL TRANSFERASE"/>
    <property type="match status" value="1"/>
</dbReference>
<protein>
    <submittedName>
        <fullName evidence="10">Polymyxin resistance protein ArnT, undecaprenyl phosphate-alpha-L-Ara4N transferase Melittin resistance protein PqaB</fullName>
    </submittedName>
</protein>
<keyword evidence="3" id="KW-0328">Glycosyltransferase</keyword>
<evidence type="ECO:0000256" key="5">
    <source>
        <dbReference type="ARBA" id="ARBA00022692"/>
    </source>
</evidence>
<feature type="transmembrane region" description="Helical" evidence="8">
    <location>
        <begin position="206"/>
        <end position="223"/>
    </location>
</feature>
<feature type="transmembrane region" description="Helical" evidence="8">
    <location>
        <begin position="161"/>
        <end position="194"/>
    </location>
</feature>
<dbReference type="GO" id="GO:0006493">
    <property type="term" value="P:protein O-linked glycosylation"/>
    <property type="evidence" value="ECO:0007669"/>
    <property type="project" value="InterPro"/>
</dbReference>
<accession>A0A3B1D7S0</accession>
<comment type="subcellular location">
    <subcellularLocation>
        <location evidence="1">Cell membrane</location>
        <topology evidence="1">Multi-pass membrane protein</topology>
    </subcellularLocation>
</comment>
<evidence type="ECO:0000256" key="4">
    <source>
        <dbReference type="ARBA" id="ARBA00022679"/>
    </source>
</evidence>
<keyword evidence="2" id="KW-1003">Cell membrane</keyword>
<dbReference type="AlphaFoldDB" id="A0A3B1D7S0"/>
<evidence type="ECO:0000256" key="8">
    <source>
        <dbReference type="SAM" id="Phobius"/>
    </source>
</evidence>
<feature type="transmembrane region" description="Helical" evidence="8">
    <location>
        <begin position="113"/>
        <end position="132"/>
    </location>
</feature>
<sequence>MLSRVNLLTWFLVSIVLSRLLTMALVPMMDTTEARYAEIARIMAETGDWITPWFDYGTPFWGKPPLSFWLQALSFRLFGVSEFAARLPSWLANLGMLALIYHLTLKISGRIQALIAAGIFSTIAMSYVLSGAVLTDPFLALGTTLSLVSFILALKQPHSPWCWGFFAGLAIGLLAKGPLALILTFGPLFLWILWRRSFQGLSHIPWVRGLLLSALFSLPWYIAAEYKTPGFIDYFIVGEHFMRFIDPGWRGDLYGSAHQRTYGTIWLYWLEATFPWGIVAIILFIRRWGSIGYRKSISEWQASHEQRLLLLATFFPSLFFTFSGNILSTYQLPALAPFSVLLATQITSAYSDTALKKTWPIFIAACIPLLGMLVGVAASFYPEKLKTEKNLVAYYNTHKDENSQPLVYLGKPPFSARYYSKGQVTSMALPEVESLMGDRTPVSPMSAYFIAIRNGNMDKTSPLLSQHIKSVFSNKRYTLFQITHRGKRTSQNEIEQNIAQ</sequence>
<dbReference type="GO" id="GO:0016763">
    <property type="term" value="F:pentosyltransferase activity"/>
    <property type="evidence" value="ECO:0007669"/>
    <property type="project" value="TreeGrafter"/>
</dbReference>
<keyword evidence="7 8" id="KW-0472">Membrane</keyword>
<organism evidence="10">
    <name type="scientific">hydrothermal vent metagenome</name>
    <dbReference type="NCBI Taxonomy" id="652676"/>
    <lineage>
        <taxon>unclassified sequences</taxon>
        <taxon>metagenomes</taxon>
        <taxon>ecological metagenomes</taxon>
    </lineage>
</organism>
<feature type="transmembrane region" description="Helical" evidence="8">
    <location>
        <begin position="83"/>
        <end position="101"/>
    </location>
</feature>
<reference evidence="10" key="1">
    <citation type="submission" date="2018-06" db="EMBL/GenBank/DDBJ databases">
        <authorList>
            <person name="Zhirakovskaya E."/>
        </authorList>
    </citation>
    <scope>NUCLEOTIDE SEQUENCE</scope>
</reference>
<evidence type="ECO:0000256" key="1">
    <source>
        <dbReference type="ARBA" id="ARBA00004651"/>
    </source>
</evidence>
<dbReference type="GO" id="GO:0010041">
    <property type="term" value="P:response to iron(III) ion"/>
    <property type="evidence" value="ECO:0007669"/>
    <property type="project" value="TreeGrafter"/>
</dbReference>
<dbReference type="PANTHER" id="PTHR33908">
    <property type="entry name" value="MANNOSYLTRANSFERASE YKCB-RELATED"/>
    <property type="match status" value="1"/>
</dbReference>
<feature type="transmembrane region" description="Helical" evidence="8">
    <location>
        <begin position="265"/>
        <end position="286"/>
    </location>
</feature>
<name>A0A3B1D7S0_9ZZZZ</name>
<evidence type="ECO:0000256" key="2">
    <source>
        <dbReference type="ARBA" id="ARBA00022475"/>
    </source>
</evidence>
<evidence type="ECO:0000256" key="3">
    <source>
        <dbReference type="ARBA" id="ARBA00022676"/>
    </source>
</evidence>
<dbReference type="EMBL" id="UOGF01000097">
    <property type="protein sequence ID" value="VAX32863.1"/>
    <property type="molecule type" value="Genomic_DNA"/>
</dbReference>
<evidence type="ECO:0000256" key="6">
    <source>
        <dbReference type="ARBA" id="ARBA00022989"/>
    </source>
</evidence>
<dbReference type="GO" id="GO:0005886">
    <property type="term" value="C:plasma membrane"/>
    <property type="evidence" value="ECO:0007669"/>
    <property type="project" value="UniProtKB-SubCell"/>
</dbReference>
<keyword evidence="4 10" id="KW-0808">Transferase</keyword>
<keyword evidence="5 8" id="KW-0812">Transmembrane</keyword>
<dbReference type="Pfam" id="PF02366">
    <property type="entry name" value="PMT"/>
    <property type="match status" value="1"/>
</dbReference>
<feature type="domain" description="ArnT-like N-terminal" evidence="9">
    <location>
        <begin position="26"/>
        <end position="235"/>
    </location>
</feature>
<evidence type="ECO:0000259" key="9">
    <source>
        <dbReference type="Pfam" id="PF02366"/>
    </source>
</evidence>
<keyword evidence="6 8" id="KW-1133">Transmembrane helix</keyword>
<feature type="transmembrane region" description="Helical" evidence="8">
    <location>
        <begin position="307"/>
        <end position="327"/>
    </location>
</feature>
<feature type="transmembrane region" description="Helical" evidence="8">
    <location>
        <begin position="359"/>
        <end position="381"/>
    </location>
</feature>
<feature type="transmembrane region" description="Helical" evidence="8">
    <location>
        <begin position="7"/>
        <end position="26"/>
    </location>
</feature>
<dbReference type="InterPro" id="IPR050297">
    <property type="entry name" value="LipidA_mod_glycosyltrf_83"/>
</dbReference>